<feature type="compositionally biased region" description="Polar residues" evidence="2">
    <location>
        <begin position="1"/>
        <end position="16"/>
    </location>
</feature>
<feature type="compositionally biased region" description="Polar residues" evidence="2">
    <location>
        <begin position="426"/>
        <end position="435"/>
    </location>
</feature>
<dbReference type="OrthoDB" id="2138242at2759"/>
<feature type="compositionally biased region" description="Pro residues" evidence="2">
    <location>
        <begin position="379"/>
        <end position="392"/>
    </location>
</feature>
<name>A0A401GLW2_9APHY</name>
<protein>
    <submittedName>
        <fullName evidence="3">Uncharacterized protein</fullName>
    </submittedName>
</protein>
<feature type="compositionally biased region" description="Polar residues" evidence="2">
    <location>
        <begin position="106"/>
        <end position="118"/>
    </location>
</feature>
<feature type="compositionally biased region" description="Low complexity" evidence="2">
    <location>
        <begin position="357"/>
        <end position="366"/>
    </location>
</feature>
<feature type="compositionally biased region" description="Polar residues" evidence="2">
    <location>
        <begin position="268"/>
        <end position="287"/>
    </location>
</feature>
<feature type="region of interest" description="Disordered" evidence="2">
    <location>
        <begin position="548"/>
        <end position="622"/>
    </location>
</feature>
<feature type="coiled-coil region" evidence="1">
    <location>
        <begin position="495"/>
        <end position="522"/>
    </location>
</feature>
<feature type="compositionally biased region" description="Polar residues" evidence="2">
    <location>
        <begin position="553"/>
        <end position="569"/>
    </location>
</feature>
<dbReference type="RefSeq" id="XP_027614114.1">
    <property type="nucleotide sequence ID" value="XM_027758313.1"/>
</dbReference>
<organism evidence="3 4">
    <name type="scientific">Sparassis crispa</name>
    <dbReference type="NCBI Taxonomy" id="139825"/>
    <lineage>
        <taxon>Eukaryota</taxon>
        <taxon>Fungi</taxon>
        <taxon>Dikarya</taxon>
        <taxon>Basidiomycota</taxon>
        <taxon>Agaricomycotina</taxon>
        <taxon>Agaricomycetes</taxon>
        <taxon>Polyporales</taxon>
        <taxon>Sparassidaceae</taxon>
        <taxon>Sparassis</taxon>
    </lineage>
</organism>
<reference evidence="3 4" key="1">
    <citation type="journal article" date="2018" name="Sci. Rep.">
        <title>Genome sequence of the cauliflower mushroom Sparassis crispa (Hanabiratake) and its association with beneficial usage.</title>
        <authorList>
            <person name="Kiyama R."/>
            <person name="Furutani Y."/>
            <person name="Kawaguchi K."/>
            <person name="Nakanishi T."/>
        </authorList>
    </citation>
    <scope>NUCLEOTIDE SEQUENCE [LARGE SCALE GENOMIC DNA]</scope>
</reference>
<dbReference type="AlphaFoldDB" id="A0A401GLW2"/>
<dbReference type="InParanoid" id="A0A401GLW2"/>
<feature type="compositionally biased region" description="Polar residues" evidence="2">
    <location>
        <begin position="144"/>
        <end position="165"/>
    </location>
</feature>
<feature type="region of interest" description="Disordered" evidence="2">
    <location>
        <begin position="1"/>
        <end position="165"/>
    </location>
</feature>
<keyword evidence="4" id="KW-1185">Reference proteome</keyword>
<feature type="compositionally biased region" description="Basic and acidic residues" evidence="2">
    <location>
        <begin position="722"/>
        <end position="738"/>
    </location>
</feature>
<accession>A0A401GLW2</accession>
<sequence length="755" mass="80707">MGTQPTQSLPSFAQAFSTPSLSRISSSSNALPPIQRRLSPHDSHGSPSAQDPPQPPDEPYVNNANNKKRLHAETSSPKSNDEGSDSDGRRSPRIVRIKVEADYDTFPSSSQLKTMSQTHETDSAVAPSPSYSKPPTSKRRRVTISGNLSPINTDVRTPSDNVNKSISPVVMGFTIKRDDPVALEQVRSMLTVKQQQKELIEQRRGSTASIVSTGAPPAVNVVNHLPPSDERPNPLKPIAPARTPARSPNFPPANTVDRRRSIAVISSAPPQGQGTSSSSARHPSPNTVIAPGPQLQPPPPHAPSGTHTFVYTTNPPASSHTHALPPPPISFARRRAGRQLGGAKSKPADIMISPRDPQSQPAIQSAPPVPRADQGVPGRFPPMALPRLPPPLTGTSQRQTVGRVPPTPTRLSISRSAQAPGHVAQPSGSILSRRSPLSASVPIATSLVPPTPSALHRPGYSGEKSAFLAPFETFYDALADSKQLKNWLGEQLQKSQNLTASLQRQQDQLDEMVNKAVEKKALAMREEIYGLHRRVEDLELALHVARGGHSVHSPGSTSAQGKGTLNGASSVPVAPESYTFPPVNPLAKVPEFTRRAPSPEPPERDGRSGTHSFPGSLAPSPIPFDVSKRVSVSAMRLDPRSPAAVSAEVSSSSRKLPSGSNLHSHNHSQGERSELQAPSFSIPFRYITAGERTSSRDSKAIPSSSNLHRRTSSQRVAAEAGGDERSEGSVAASHRESVRYGSPRNRGLSPLDEED</sequence>
<evidence type="ECO:0000256" key="1">
    <source>
        <dbReference type="SAM" id="Coils"/>
    </source>
</evidence>
<comment type="caution">
    <text evidence="3">The sequence shown here is derived from an EMBL/GenBank/DDBJ whole genome shotgun (WGS) entry which is preliminary data.</text>
</comment>
<dbReference type="GeneID" id="38780118"/>
<keyword evidence="1" id="KW-0175">Coiled coil</keyword>
<proteinExistence type="predicted"/>
<feature type="compositionally biased region" description="Low complexity" evidence="2">
    <location>
        <begin position="17"/>
        <end position="28"/>
    </location>
</feature>
<feature type="region of interest" description="Disordered" evidence="2">
    <location>
        <begin position="637"/>
        <end position="755"/>
    </location>
</feature>
<feature type="compositionally biased region" description="Low complexity" evidence="2">
    <location>
        <begin position="640"/>
        <end position="654"/>
    </location>
</feature>
<gene>
    <name evidence="3" type="ORF">SCP_0502480</name>
</gene>
<evidence type="ECO:0000313" key="3">
    <source>
        <dbReference type="EMBL" id="GBE83201.1"/>
    </source>
</evidence>
<feature type="compositionally biased region" description="Polar residues" evidence="2">
    <location>
        <begin position="305"/>
        <end position="321"/>
    </location>
</feature>
<dbReference type="EMBL" id="BFAD01000005">
    <property type="protein sequence ID" value="GBE83201.1"/>
    <property type="molecule type" value="Genomic_DNA"/>
</dbReference>
<dbReference type="Proteomes" id="UP000287166">
    <property type="component" value="Unassembled WGS sequence"/>
</dbReference>
<feature type="region of interest" description="Disordered" evidence="2">
    <location>
        <begin position="201"/>
        <end position="435"/>
    </location>
</feature>
<evidence type="ECO:0000313" key="4">
    <source>
        <dbReference type="Proteomes" id="UP000287166"/>
    </source>
</evidence>
<evidence type="ECO:0000256" key="2">
    <source>
        <dbReference type="SAM" id="MobiDB-lite"/>
    </source>
</evidence>